<evidence type="ECO:0008006" key="7">
    <source>
        <dbReference type="Google" id="ProtNLM"/>
    </source>
</evidence>
<dbReference type="SUPFAM" id="SSF143990">
    <property type="entry name" value="YbiA-like"/>
    <property type="match status" value="1"/>
</dbReference>
<dbReference type="SUPFAM" id="SSF54928">
    <property type="entry name" value="RNA-binding domain, RBD"/>
    <property type="match status" value="1"/>
</dbReference>
<dbReference type="GO" id="GO:0003723">
    <property type="term" value="F:RNA binding"/>
    <property type="evidence" value="ECO:0007669"/>
    <property type="project" value="UniProtKB-UniRule"/>
</dbReference>
<evidence type="ECO:0000313" key="5">
    <source>
        <dbReference type="EMBL" id="KAG8467546.1"/>
    </source>
</evidence>
<organism evidence="5 6">
    <name type="scientific">Diacronema lutheri</name>
    <name type="common">Unicellular marine alga</name>
    <name type="synonym">Monochrysis lutheri</name>
    <dbReference type="NCBI Taxonomy" id="2081491"/>
    <lineage>
        <taxon>Eukaryota</taxon>
        <taxon>Haptista</taxon>
        <taxon>Haptophyta</taxon>
        <taxon>Pavlovophyceae</taxon>
        <taxon>Pavlovales</taxon>
        <taxon>Pavlovaceae</taxon>
        <taxon>Diacronema</taxon>
    </lineage>
</organism>
<dbReference type="CDD" id="cd15457">
    <property type="entry name" value="NADAR"/>
    <property type="match status" value="1"/>
</dbReference>
<dbReference type="InterPro" id="IPR052462">
    <property type="entry name" value="SLIRP/GR-RBP-like"/>
</dbReference>
<dbReference type="Gene3D" id="2.60.200.20">
    <property type="match status" value="1"/>
</dbReference>
<reference evidence="5" key="1">
    <citation type="submission" date="2021-05" db="EMBL/GenBank/DDBJ databases">
        <title>The genome of the haptophyte Pavlova lutheri (Diacronema luteri, Pavlovales) - a model for lipid biosynthesis in eukaryotic algae.</title>
        <authorList>
            <person name="Hulatt C.J."/>
            <person name="Posewitz M.C."/>
        </authorList>
    </citation>
    <scope>NUCLEOTIDE SEQUENCE</scope>
    <source>
        <strain evidence="5">NIVA-4/92</strain>
    </source>
</reference>
<dbReference type="Gene3D" id="3.30.70.330">
    <property type="match status" value="1"/>
</dbReference>
<evidence type="ECO:0000313" key="6">
    <source>
        <dbReference type="Proteomes" id="UP000751190"/>
    </source>
</evidence>
<dbReference type="PROSITE" id="PS50006">
    <property type="entry name" value="FHA_DOMAIN"/>
    <property type="match status" value="1"/>
</dbReference>
<dbReference type="Pfam" id="PF00498">
    <property type="entry name" value="FHA"/>
    <property type="match status" value="1"/>
</dbReference>
<keyword evidence="1 2" id="KW-0694">RNA-binding</keyword>
<dbReference type="AlphaFoldDB" id="A0A8J5XEW4"/>
<dbReference type="InterPro" id="IPR012677">
    <property type="entry name" value="Nucleotide-bd_a/b_plait_sf"/>
</dbReference>
<dbReference type="PANTHER" id="PTHR48027">
    <property type="entry name" value="HETEROGENEOUS NUCLEAR RIBONUCLEOPROTEIN 87F-RELATED"/>
    <property type="match status" value="1"/>
</dbReference>
<keyword evidence="6" id="KW-1185">Reference proteome</keyword>
<evidence type="ECO:0000256" key="2">
    <source>
        <dbReference type="PROSITE-ProRule" id="PRU00176"/>
    </source>
</evidence>
<dbReference type="OMA" id="EICECET"/>
<dbReference type="InterPro" id="IPR000504">
    <property type="entry name" value="RRM_dom"/>
</dbReference>
<dbReference type="SUPFAM" id="SSF49879">
    <property type="entry name" value="SMAD/FHA domain"/>
    <property type="match status" value="1"/>
</dbReference>
<evidence type="ECO:0000256" key="1">
    <source>
        <dbReference type="ARBA" id="ARBA00022884"/>
    </source>
</evidence>
<dbReference type="InterPro" id="IPR037238">
    <property type="entry name" value="YbiA-like_sf"/>
</dbReference>
<feature type="domain" description="FHA" evidence="3">
    <location>
        <begin position="198"/>
        <end position="250"/>
    </location>
</feature>
<feature type="domain" description="RRM" evidence="4">
    <location>
        <begin position="325"/>
        <end position="402"/>
    </location>
</feature>
<dbReference type="SMART" id="SM00360">
    <property type="entry name" value="RRM"/>
    <property type="match status" value="1"/>
</dbReference>
<dbReference type="OrthoDB" id="439808at2759"/>
<proteinExistence type="predicted"/>
<sequence>MACKRERAGEKKVMGLVKRWAELHPWHPSPVLFGRVLYPTLEHAFAAAVAGSSAAADELRSRLAGENPPPASQLRQFQPAQHVQAAERLSIMRNCLRDKLMRHPHIRQLLLDSEEATIVHADDSADEFWGVRAGVGTNHLGRLLEALRDEIASGKQLSAWVASTCKPFAPDTAPLVTVTVRRKGEHVETRELASRPFFTVGKFESSDFVLAHPTSSRKHALFAFDRDSPTGVVLVDLASKAGSTVDGVAALALVPMTIRSGAELAFGIGSSRTYAVTIDQSRMIGALEQKQRQLHDEIAKMERLVTDESALFGLAPGKAIDPTRTSVFIANLPYEAEESDVKELLEAYGTVTRVHFPLDKETNKPRGICFVDFESATHAHAACALNGEDFLSRSLRVELAAPKKREMPRS</sequence>
<dbReference type="Gene3D" id="1.10.357.40">
    <property type="entry name" value="YbiA-like"/>
    <property type="match status" value="1"/>
</dbReference>
<dbReference type="InterPro" id="IPR035979">
    <property type="entry name" value="RBD_domain_sf"/>
</dbReference>
<dbReference type="Pfam" id="PF00076">
    <property type="entry name" value="RRM_1"/>
    <property type="match status" value="1"/>
</dbReference>
<dbReference type="EMBL" id="JAGTXO010000006">
    <property type="protein sequence ID" value="KAG8467546.1"/>
    <property type="molecule type" value="Genomic_DNA"/>
</dbReference>
<dbReference type="InterPro" id="IPR012816">
    <property type="entry name" value="NADAR"/>
</dbReference>
<evidence type="ECO:0000259" key="4">
    <source>
        <dbReference type="PROSITE" id="PS50102"/>
    </source>
</evidence>
<comment type="caution">
    <text evidence="5">The sequence shown here is derived from an EMBL/GenBank/DDBJ whole genome shotgun (WGS) entry which is preliminary data.</text>
</comment>
<dbReference type="InterPro" id="IPR008984">
    <property type="entry name" value="SMAD_FHA_dom_sf"/>
</dbReference>
<accession>A0A8J5XEW4</accession>
<gene>
    <name evidence="5" type="ORF">KFE25_000862</name>
</gene>
<dbReference type="InterPro" id="IPR000253">
    <property type="entry name" value="FHA_dom"/>
</dbReference>
<dbReference type="Pfam" id="PF08719">
    <property type="entry name" value="NADAR"/>
    <property type="match status" value="1"/>
</dbReference>
<dbReference type="Proteomes" id="UP000751190">
    <property type="component" value="Unassembled WGS sequence"/>
</dbReference>
<dbReference type="PROSITE" id="PS50102">
    <property type="entry name" value="RRM"/>
    <property type="match status" value="1"/>
</dbReference>
<protein>
    <recommendedName>
        <fullName evidence="7">RRM domain-containing protein</fullName>
    </recommendedName>
</protein>
<name>A0A8J5XEW4_DIALT</name>
<evidence type="ECO:0000259" key="3">
    <source>
        <dbReference type="PROSITE" id="PS50006"/>
    </source>
</evidence>